<name>A0A846MU52_9PROT</name>
<comment type="subunit">
    <text evidence="4">Part of the SecDF-YidC-YajC translocase complex. The SecDF-YidC-YajC translocase forms a supercomplex with SecYEG, called the holo-translocon (HTL).</text>
</comment>
<keyword evidence="9" id="KW-0653">Protein transport</keyword>
<comment type="subcellular location">
    <subcellularLocation>
        <location evidence="2">Cell membrane</location>
        <topology evidence="2">Single-pass membrane protein</topology>
    </subcellularLocation>
</comment>
<evidence type="ECO:0000313" key="15">
    <source>
        <dbReference type="Proteomes" id="UP000570514"/>
    </source>
</evidence>
<dbReference type="SMART" id="SM01323">
    <property type="entry name" value="YajC"/>
    <property type="match status" value="1"/>
</dbReference>
<evidence type="ECO:0000256" key="11">
    <source>
        <dbReference type="ARBA" id="ARBA00023010"/>
    </source>
</evidence>
<dbReference type="GO" id="GO:0015031">
    <property type="term" value="P:protein transport"/>
    <property type="evidence" value="ECO:0007669"/>
    <property type="project" value="UniProtKB-KW"/>
</dbReference>
<keyword evidence="7" id="KW-1003">Cell membrane</keyword>
<dbReference type="InterPro" id="IPR003849">
    <property type="entry name" value="Preprotein_translocase_YajC"/>
</dbReference>
<keyword evidence="15" id="KW-1185">Reference proteome</keyword>
<sequence>MFNMLIPMIGILGIFYFIVWRPQQQQVKKLREAVEGLRRGDTVILNSGIVGKIAKVPAKDDPEISVEIADNVTVRVLRAAVGEVRAKNQPVEAKTDNK</sequence>
<evidence type="ECO:0000256" key="8">
    <source>
        <dbReference type="ARBA" id="ARBA00022692"/>
    </source>
</evidence>
<evidence type="ECO:0000313" key="14">
    <source>
        <dbReference type="EMBL" id="NIK86964.1"/>
    </source>
</evidence>
<accession>A0A846MU52</accession>
<dbReference type="PANTHER" id="PTHR33909">
    <property type="entry name" value="SEC TRANSLOCON ACCESSORY COMPLEX SUBUNIT YAJC"/>
    <property type="match status" value="1"/>
</dbReference>
<dbReference type="Pfam" id="PF02699">
    <property type="entry name" value="YajC"/>
    <property type="match status" value="1"/>
</dbReference>
<dbReference type="PANTHER" id="PTHR33909:SF1">
    <property type="entry name" value="SEC TRANSLOCON ACCESSORY COMPLEX SUBUNIT YAJC"/>
    <property type="match status" value="1"/>
</dbReference>
<comment type="similarity">
    <text evidence="3">Belongs to the YajC family.</text>
</comment>
<dbReference type="AlphaFoldDB" id="A0A846MU52"/>
<evidence type="ECO:0000256" key="10">
    <source>
        <dbReference type="ARBA" id="ARBA00022989"/>
    </source>
</evidence>
<protein>
    <recommendedName>
        <fullName evidence="5">Sec translocon accessory complex subunit YajC</fullName>
    </recommendedName>
</protein>
<dbReference type="GO" id="GO:0005886">
    <property type="term" value="C:plasma membrane"/>
    <property type="evidence" value="ECO:0007669"/>
    <property type="project" value="UniProtKB-SubCell"/>
</dbReference>
<evidence type="ECO:0000256" key="2">
    <source>
        <dbReference type="ARBA" id="ARBA00004162"/>
    </source>
</evidence>
<keyword evidence="6" id="KW-0813">Transport</keyword>
<comment type="function">
    <text evidence="1">The SecYEG-SecDF-YajC-YidC holo-translocon (HTL) protein secretase/insertase is a supercomplex required for protein secretion, insertion of proteins into membranes, and assembly of membrane protein complexes. While the SecYEG complex is essential for assembly of a number of proteins and complexes, the SecDF-YajC-YidC subcomplex facilitates these functions.</text>
</comment>
<evidence type="ECO:0000256" key="7">
    <source>
        <dbReference type="ARBA" id="ARBA00022475"/>
    </source>
</evidence>
<evidence type="ECO:0000256" key="9">
    <source>
        <dbReference type="ARBA" id="ARBA00022927"/>
    </source>
</evidence>
<dbReference type="PRINTS" id="PR01853">
    <property type="entry name" value="YAJCTRNLCASE"/>
</dbReference>
<reference evidence="14 15" key="1">
    <citation type="submission" date="2020-03" db="EMBL/GenBank/DDBJ databases">
        <title>Genomic Encyclopedia of Type Strains, Phase IV (KMG-IV): sequencing the most valuable type-strain genomes for metagenomic binning, comparative biology and taxonomic classification.</title>
        <authorList>
            <person name="Goeker M."/>
        </authorList>
    </citation>
    <scope>NUCLEOTIDE SEQUENCE [LARGE SCALE GENOMIC DNA]</scope>
    <source>
        <strain evidence="14 15">DSM 19867</strain>
    </source>
</reference>
<keyword evidence="12 13" id="KW-0472">Membrane</keyword>
<evidence type="ECO:0000256" key="12">
    <source>
        <dbReference type="ARBA" id="ARBA00023136"/>
    </source>
</evidence>
<comment type="caution">
    <text evidence="14">The sequence shown here is derived from an EMBL/GenBank/DDBJ whole genome shotgun (WGS) entry which is preliminary data.</text>
</comment>
<evidence type="ECO:0000256" key="6">
    <source>
        <dbReference type="ARBA" id="ARBA00022448"/>
    </source>
</evidence>
<organism evidence="14 15">
    <name type="scientific">Rhizomicrobium palustre</name>
    <dbReference type="NCBI Taxonomy" id="189966"/>
    <lineage>
        <taxon>Bacteria</taxon>
        <taxon>Pseudomonadati</taxon>
        <taxon>Pseudomonadota</taxon>
        <taxon>Alphaproteobacteria</taxon>
        <taxon>Micropepsales</taxon>
        <taxon>Micropepsaceae</taxon>
        <taxon>Rhizomicrobium</taxon>
    </lineage>
</organism>
<evidence type="ECO:0000256" key="13">
    <source>
        <dbReference type="SAM" id="Phobius"/>
    </source>
</evidence>
<dbReference type="EMBL" id="JAASRM010000001">
    <property type="protein sequence ID" value="NIK86964.1"/>
    <property type="molecule type" value="Genomic_DNA"/>
</dbReference>
<evidence type="ECO:0000256" key="1">
    <source>
        <dbReference type="ARBA" id="ARBA00002061"/>
    </source>
</evidence>
<dbReference type="NCBIfam" id="TIGR00739">
    <property type="entry name" value="yajC"/>
    <property type="match status" value="1"/>
</dbReference>
<keyword evidence="8 13" id="KW-0812">Transmembrane</keyword>
<evidence type="ECO:0000256" key="4">
    <source>
        <dbReference type="ARBA" id="ARBA00011718"/>
    </source>
</evidence>
<keyword evidence="10 13" id="KW-1133">Transmembrane helix</keyword>
<evidence type="ECO:0000256" key="3">
    <source>
        <dbReference type="ARBA" id="ARBA00006742"/>
    </source>
</evidence>
<feature type="transmembrane region" description="Helical" evidence="13">
    <location>
        <begin position="6"/>
        <end position="22"/>
    </location>
</feature>
<gene>
    <name evidence="14" type="ORF">FHS83_000282</name>
</gene>
<dbReference type="RefSeq" id="WP_167085185.1">
    <property type="nucleotide sequence ID" value="NZ_BAAADC010000001.1"/>
</dbReference>
<keyword evidence="11" id="KW-0811">Translocation</keyword>
<evidence type="ECO:0000256" key="5">
    <source>
        <dbReference type="ARBA" id="ARBA00014962"/>
    </source>
</evidence>
<dbReference type="Proteomes" id="UP000570514">
    <property type="component" value="Unassembled WGS sequence"/>
</dbReference>
<proteinExistence type="inferred from homology"/>